<dbReference type="STRING" id="1798535.A2V68_02210"/>
<name>A0A1F4NRY4_UNCK3</name>
<dbReference type="Pfam" id="PF01230">
    <property type="entry name" value="HIT"/>
    <property type="match status" value="1"/>
</dbReference>
<proteinExistence type="predicted"/>
<dbReference type="InterPro" id="IPR036265">
    <property type="entry name" value="HIT-like_sf"/>
</dbReference>
<sequence>MKIKEYRYWNLFLNENQSYLGRCVLMLEREGANFLVDTTQEERDELFQILGEWQEALTELWHPDWWNYAQLGNVTPQLHFHLVPRYKEPREFGGEKFVDEKWGHDYAPAPKREVDRTLNRAIAGEIKTKLLSNILPQTNR</sequence>
<dbReference type="InterPro" id="IPR011146">
    <property type="entry name" value="HIT-like"/>
</dbReference>
<evidence type="ECO:0000256" key="1">
    <source>
        <dbReference type="PROSITE-ProRule" id="PRU00464"/>
    </source>
</evidence>
<evidence type="ECO:0000259" key="2">
    <source>
        <dbReference type="PROSITE" id="PS51084"/>
    </source>
</evidence>
<feature type="domain" description="HIT" evidence="2">
    <location>
        <begin position="1"/>
        <end position="92"/>
    </location>
</feature>
<dbReference type="GO" id="GO:0003824">
    <property type="term" value="F:catalytic activity"/>
    <property type="evidence" value="ECO:0007669"/>
    <property type="project" value="InterPro"/>
</dbReference>
<dbReference type="SUPFAM" id="SSF54197">
    <property type="entry name" value="HIT-like"/>
    <property type="match status" value="1"/>
</dbReference>
<protein>
    <recommendedName>
        <fullName evidence="2">HIT domain-containing protein</fullName>
    </recommendedName>
</protein>
<dbReference type="Proteomes" id="UP000176651">
    <property type="component" value="Unassembled WGS sequence"/>
</dbReference>
<evidence type="ECO:0000313" key="4">
    <source>
        <dbReference type="Proteomes" id="UP000176651"/>
    </source>
</evidence>
<evidence type="ECO:0000313" key="3">
    <source>
        <dbReference type="EMBL" id="OGB74126.1"/>
    </source>
</evidence>
<reference evidence="3 4" key="1">
    <citation type="journal article" date="2016" name="Nat. Commun.">
        <title>Thousands of microbial genomes shed light on interconnected biogeochemical processes in an aquifer system.</title>
        <authorList>
            <person name="Anantharaman K."/>
            <person name="Brown C.T."/>
            <person name="Hug L.A."/>
            <person name="Sharon I."/>
            <person name="Castelle C.J."/>
            <person name="Probst A.J."/>
            <person name="Thomas B.C."/>
            <person name="Singh A."/>
            <person name="Wilkins M.J."/>
            <person name="Karaoz U."/>
            <person name="Brodie E.L."/>
            <person name="Williams K.H."/>
            <person name="Hubbard S.S."/>
            <person name="Banfield J.F."/>
        </authorList>
    </citation>
    <scope>NUCLEOTIDE SEQUENCE [LARGE SCALE GENOMIC DNA]</scope>
</reference>
<dbReference type="AlphaFoldDB" id="A0A1F4NRY4"/>
<comment type="caution">
    <text evidence="1">Lacks conserved residue(s) required for the propagation of feature annotation.</text>
</comment>
<gene>
    <name evidence="3" type="ORF">A2V68_02210</name>
</gene>
<organism evidence="3 4">
    <name type="scientific">candidate division Kazan bacterium RBG_13_50_9</name>
    <dbReference type="NCBI Taxonomy" id="1798535"/>
    <lineage>
        <taxon>Bacteria</taxon>
        <taxon>Bacteria division Kazan-3B-28</taxon>
    </lineage>
</organism>
<dbReference type="PROSITE" id="PS51084">
    <property type="entry name" value="HIT_2"/>
    <property type="match status" value="1"/>
</dbReference>
<comment type="caution">
    <text evidence="3">The sequence shown here is derived from an EMBL/GenBank/DDBJ whole genome shotgun (WGS) entry which is preliminary data.</text>
</comment>
<dbReference type="Gene3D" id="3.30.428.10">
    <property type="entry name" value="HIT-like"/>
    <property type="match status" value="1"/>
</dbReference>
<dbReference type="EMBL" id="META01000004">
    <property type="protein sequence ID" value="OGB74126.1"/>
    <property type="molecule type" value="Genomic_DNA"/>
</dbReference>
<accession>A0A1F4NRY4</accession>